<evidence type="ECO:0000256" key="9">
    <source>
        <dbReference type="ARBA" id="ARBA00022840"/>
    </source>
</evidence>
<dbReference type="InterPro" id="IPR018094">
    <property type="entry name" value="Thymidylate_kinase"/>
</dbReference>
<reference evidence="11 12" key="1">
    <citation type="submission" date="2013-12" db="EMBL/GenBank/DDBJ databases">
        <authorList>
            <person name="Cubeta M."/>
            <person name="Pakala S."/>
            <person name="Fedorova N."/>
            <person name="Thomas E."/>
            <person name="Dean R."/>
            <person name="Jabaji S."/>
            <person name="Neate S."/>
            <person name="Toda T."/>
            <person name="Tavantzis S."/>
            <person name="Vilgalys R."/>
            <person name="Bharathan N."/>
            <person name="Pakala S."/>
            <person name="Losada L.S."/>
            <person name="Zafar N."/>
            <person name="Nierman W."/>
        </authorList>
    </citation>
    <scope>NUCLEOTIDE SEQUENCE [LARGE SCALE GENOMIC DNA]</scope>
    <source>
        <strain evidence="11 12">123E</strain>
    </source>
</reference>
<sequence>MGRRSSDSRSDSPFLDAYALSQLLWSGSEASSDEVDDILANATMVATTAVTDDDTDNPDENEVDGLIDTFDVDLPDRSLIRISSWLANVTRPDVFDFISNRKVLSPLPINRKRKSSSTNLRGQPPLKAPKLMIDQPIWLDRSGKSTQCERMVARIEGTGKPVKAIKFPGKSIHFAPTKYSLVVSTDRTTEIGKLIDAYLQSKAEVDDHTIHLLFSANRWELASSIKSHLASGTTLVCDRYAYSGLAFSAAKQKPNLSYEWCLSPDIGLPAPDAAFFLEVSPEIAKQRGGYGQERYENEGMQTAVRQTFQRIGKDVQERWEVVDANRTQEQVEEDLWSRIGPLISGQLEDNLKTMWANRIQ</sequence>
<evidence type="ECO:0000256" key="6">
    <source>
        <dbReference type="ARBA" id="ARBA00022727"/>
    </source>
</evidence>
<proteinExistence type="inferred from homology"/>
<evidence type="ECO:0000256" key="3">
    <source>
        <dbReference type="ARBA" id="ARBA00012980"/>
    </source>
</evidence>
<dbReference type="GO" id="GO:0006235">
    <property type="term" value="P:dTTP biosynthetic process"/>
    <property type="evidence" value="ECO:0007669"/>
    <property type="project" value="TreeGrafter"/>
</dbReference>
<comment type="caution">
    <text evidence="11">The sequence shown here is derived from an EMBL/GenBank/DDBJ whole genome shotgun (WGS) entry which is preliminary data.</text>
</comment>
<dbReference type="EMBL" id="AZST01000018">
    <property type="protein sequence ID" value="KEP54780.1"/>
    <property type="molecule type" value="Genomic_DNA"/>
</dbReference>
<comment type="similarity">
    <text evidence="2">Belongs to the thymidylate kinase family.</text>
</comment>
<comment type="pathway">
    <text evidence="1">Pyrimidine metabolism; dTTP biosynthesis.</text>
</comment>
<evidence type="ECO:0000256" key="1">
    <source>
        <dbReference type="ARBA" id="ARBA00004992"/>
    </source>
</evidence>
<dbReference type="GO" id="GO:0004550">
    <property type="term" value="F:nucleoside diphosphate kinase activity"/>
    <property type="evidence" value="ECO:0007669"/>
    <property type="project" value="TreeGrafter"/>
</dbReference>
<dbReference type="OrthoDB" id="425602at2759"/>
<evidence type="ECO:0000313" key="12">
    <source>
        <dbReference type="Proteomes" id="UP000027456"/>
    </source>
</evidence>
<keyword evidence="5" id="KW-0808">Transferase</keyword>
<dbReference type="EC" id="2.7.4.9" evidence="3"/>
<dbReference type="PROSITE" id="PS01331">
    <property type="entry name" value="THYMIDYLATE_KINASE"/>
    <property type="match status" value="1"/>
</dbReference>
<gene>
    <name evidence="11" type="ORF">V565_012490</name>
</gene>
<keyword evidence="9" id="KW-0067">ATP-binding</keyword>
<dbReference type="GO" id="GO:0005634">
    <property type="term" value="C:nucleus"/>
    <property type="evidence" value="ECO:0007669"/>
    <property type="project" value="TreeGrafter"/>
</dbReference>
<dbReference type="PANTHER" id="PTHR10344:SF1">
    <property type="entry name" value="THYMIDYLATE KINASE"/>
    <property type="match status" value="1"/>
</dbReference>
<keyword evidence="7" id="KW-0547">Nucleotide-binding</keyword>
<evidence type="ECO:0000259" key="10">
    <source>
        <dbReference type="Pfam" id="PF02223"/>
    </source>
</evidence>
<dbReference type="AlphaFoldDB" id="A0A074SB21"/>
<evidence type="ECO:0000256" key="8">
    <source>
        <dbReference type="ARBA" id="ARBA00022777"/>
    </source>
</evidence>
<dbReference type="CDD" id="cd01672">
    <property type="entry name" value="TMPK"/>
    <property type="match status" value="1"/>
</dbReference>
<dbReference type="GO" id="GO:0004798">
    <property type="term" value="F:dTMP kinase activity"/>
    <property type="evidence" value="ECO:0007669"/>
    <property type="project" value="UniProtKB-EC"/>
</dbReference>
<evidence type="ECO:0000256" key="5">
    <source>
        <dbReference type="ARBA" id="ARBA00022679"/>
    </source>
</evidence>
<dbReference type="HAMAP" id="MF_00165">
    <property type="entry name" value="Thymidylate_kinase"/>
    <property type="match status" value="1"/>
</dbReference>
<dbReference type="Pfam" id="PF02223">
    <property type="entry name" value="Thymidylate_kin"/>
    <property type="match status" value="1"/>
</dbReference>
<keyword evidence="12" id="KW-1185">Reference proteome</keyword>
<feature type="domain" description="Thymidylate kinase-like" evidence="10">
    <location>
        <begin position="139"/>
        <end position="334"/>
    </location>
</feature>
<name>A0A074SB21_9AGAM</name>
<keyword evidence="8 11" id="KW-0418">Kinase</keyword>
<dbReference type="GO" id="GO:0005524">
    <property type="term" value="F:ATP binding"/>
    <property type="evidence" value="ECO:0007669"/>
    <property type="project" value="UniProtKB-KW"/>
</dbReference>
<dbReference type="Gene3D" id="3.40.50.300">
    <property type="entry name" value="P-loop containing nucleotide triphosphate hydrolases"/>
    <property type="match status" value="1"/>
</dbReference>
<dbReference type="NCBIfam" id="TIGR00041">
    <property type="entry name" value="DTMP_kinase"/>
    <property type="match status" value="1"/>
</dbReference>
<dbReference type="Proteomes" id="UP000027456">
    <property type="component" value="Unassembled WGS sequence"/>
</dbReference>
<dbReference type="FunFam" id="3.40.50.300:FF:000679">
    <property type="entry name" value="Thymidylate kinase"/>
    <property type="match status" value="1"/>
</dbReference>
<evidence type="ECO:0000256" key="7">
    <source>
        <dbReference type="ARBA" id="ARBA00022741"/>
    </source>
</evidence>
<dbReference type="InterPro" id="IPR027417">
    <property type="entry name" value="P-loop_NTPase"/>
</dbReference>
<dbReference type="PANTHER" id="PTHR10344">
    <property type="entry name" value="THYMIDYLATE KINASE"/>
    <property type="match status" value="1"/>
</dbReference>
<dbReference type="GO" id="GO:0005829">
    <property type="term" value="C:cytosol"/>
    <property type="evidence" value="ECO:0007669"/>
    <property type="project" value="TreeGrafter"/>
</dbReference>
<dbReference type="InterPro" id="IPR039430">
    <property type="entry name" value="Thymidylate_kin-like_dom"/>
</dbReference>
<dbReference type="GO" id="GO:0006227">
    <property type="term" value="P:dUDP biosynthetic process"/>
    <property type="evidence" value="ECO:0007669"/>
    <property type="project" value="TreeGrafter"/>
</dbReference>
<evidence type="ECO:0000313" key="11">
    <source>
        <dbReference type="EMBL" id="KEP54780.1"/>
    </source>
</evidence>
<dbReference type="GO" id="GO:0006233">
    <property type="term" value="P:dTDP biosynthetic process"/>
    <property type="evidence" value="ECO:0007669"/>
    <property type="project" value="InterPro"/>
</dbReference>
<dbReference type="SUPFAM" id="SSF52540">
    <property type="entry name" value="P-loop containing nucleoside triphosphate hydrolases"/>
    <property type="match status" value="1"/>
</dbReference>
<accession>A0A074SB21</accession>
<keyword evidence="6" id="KW-0545">Nucleotide biosynthesis</keyword>
<protein>
    <recommendedName>
        <fullName evidence="4">Thymidylate kinase</fullName>
        <ecNumber evidence="3">2.7.4.9</ecNumber>
    </recommendedName>
</protein>
<dbReference type="InterPro" id="IPR018095">
    <property type="entry name" value="Thymidylate_kin_CS"/>
</dbReference>
<evidence type="ECO:0000256" key="2">
    <source>
        <dbReference type="ARBA" id="ARBA00009776"/>
    </source>
</evidence>
<dbReference type="STRING" id="1423351.A0A074SB21"/>
<dbReference type="HOGENOM" id="CLU_769761_0_0_1"/>
<organism evidence="11 12">
    <name type="scientific">Rhizoctonia solani 123E</name>
    <dbReference type="NCBI Taxonomy" id="1423351"/>
    <lineage>
        <taxon>Eukaryota</taxon>
        <taxon>Fungi</taxon>
        <taxon>Dikarya</taxon>
        <taxon>Basidiomycota</taxon>
        <taxon>Agaricomycotina</taxon>
        <taxon>Agaricomycetes</taxon>
        <taxon>Cantharellales</taxon>
        <taxon>Ceratobasidiaceae</taxon>
        <taxon>Rhizoctonia</taxon>
    </lineage>
</organism>
<evidence type="ECO:0000256" key="4">
    <source>
        <dbReference type="ARBA" id="ARBA00017144"/>
    </source>
</evidence>